<accession>A0A9P8UJG2</accession>
<dbReference type="InterPro" id="IPR027377">
    <property type="entry name" value="ZAR1/RTP1-5-like_Znf-3CxxC"/>
</dbReference>
<sequence length="153" mass="17818">MPRGTFNGKRWCMYPNSHNEVLQRLNSHGLTPDFHHVDDEVGCIQSYDTNIMGRFLCNNSNCDVQGWSSKQIAITIRMYSGMKYNARVYYQRCRGCKRLSRPHMDHSYAERVTYRIKKWSGIEVEVPPYTAQSNGPHETRLCEGCKHGHCSQR</sequence>
<dbReference type="EMBL" id="JAGPXC010000005">
    <property type="protein sequence ID" value="KAH6653291.1"/>
    <property type="molecule type" value="Genomic_DNA"/>
</dbReference>
<evidence type="ECO:0000256" key="3">
    <source>
        <dbReference type="ARBA" id="ARBA00022833"/>
    </source>
</evidence>
<keyword evidence="1" id="KW-0479">Metal-binding</keyword>
<dbReference type="GeneID" id="70133817"/>
<dbReference type="SMART" id="SM01328">
    <property type="entry name" value="zf-3CxxC"/>
    <property type="match status" value="1"/>
</dbReference>
<comment type="caution">
    <text evidence="5">The sequence shown here is derived from an EMBL/GenBank/DDBJ whole genome shotgun (WGS) entry which is preliminary data.</text>
</comment>
<dbReference type="OrthoDB" id="8121437at2759"/>
<gene>
    <name evidence="5" type="ORF">BKA67DRAFT_593252</name>
</gene>
<proteinExistence type="predicted"/>
<keyword evidence="2" id="KW-0863">Zinc-finger</keyword>
<keyword evidence="3" id="KW-0862">Zinc</keyword>
<keyword evidence="6" id="KW-1185">Reference proteome</keyword>
<reference evidence="5" key="1">
    <citation type="journal article" date="2021" name="Nat. Commun.">
        <title>Genetic determinants of endophytism in the Arabidopsis root mycobiome.</title>
        <authorList>
            <person name="Mesny F."/>
            <person name="Miyauchi S."/>
            <person name="Thiergart T."/>
            <person name="Pickel B."/>
            <person name="Atanasova L."/>
            <person name="Karlsson M."/>
            <person name="Huettel B."/>
            <person name="Barry K.W."/>
            <person name="Haridas S."/>
            <person name="Chen C."/>
            <person name="Bauer D."/>
            <person name="Andreopoulos W."/>
            <person name="Pangilinan J."/>
            <person name="LaButti K."/>
            <person name="Riley R."/>
            <person name="Lipzen A."/>
            <person name="Clum A."/>
            <person name="Drula E."/>
            <person name="Henrissat B."/>
            <person name="Kohler A."/>
            <person name="Grigoriev I.V."/>
            <person name="Martin F.M."/>
            <person name="Hacquard S."/>
        </authorList>
    </citation>
    <scope>NUCLEOTIDE SEQUENCE</scope>
    <source>
        <strain evidence="5">MPI-SDFR-AT-0073</strain>
    </source>
</reference>
<dbReference type="AlphaFoldDB" id="A0A9P8UJG2"/>
<dbReference type="RefSeq" id="XP_045957568.1">
    <property type="nucleotide sequence ID" value="XM_046104926.1"/>
</dbReference>
<organism evidence="5 6">
    <name type="scientific">Truncatella angustata</name>
    <dbReference type="NCBI Taxonomy" id="152316"/>
    <lineage>
        <taxon>Eukaryota</taxon>
        <taxon>Fungi</taxon>
        <taxon>Dikarya</taxon>
        <taxon>Ascomycota</taxon>
        <taxon>Pezizomycotina</taxon>
        <taxon>Sordariomycetes</taxon>
        <taxon>Xylariomycetidae</taxon>
        <taxon>Amphisphaeriales</taxon>
        <taxon>Sporocadaceae</taxon>
        <taxon>Truncatella</taxon>
    </lineage>
</organism>
<name>A0A9P8UJG2_9PEZI</name>
<dbReference type="Proteomes" id="UP000758603">
    <property type="component" value="Unassembled WGS sequence"/>
</dbReference>
<dbReference type="Pfam" id="PF13695">
    <property type="entry name" value="Zn_ribbon_3CxxC"/>
    <property type="match status" value="1"/>
</dbReference>
<protein>
    <submittedName>
        <fullName evidence="5">Zinc-binding domain-containing protein</fullName>
    </submittedName>
</protein>
<evidence type="ECO:0000313" key="5">
    <source>
        <dbReference type="EMBL" id="KAH6653291.1"/>
    </source>
</evidence>
<evidence type="ECO:0000259" key="4">
    <source>
        <dbReference type="SMART" id="SM01328"/>
    </source>
</evidence>
<evidence type="ECO:0000256" key="2">
    <source>
        <dbReference type="ARBA" id="ARBA00022771"/>
    </source>
</evidence>
<evidence type="ECO:0000313" key="6">
    <source>
        <dbReference type="Proteomes" id="UP000758603"/>
    </source>
</evidence>
<evidence type="ECO:0000256" key="1">
    <source>
        <dbReference type="ARBA" id="ARBA00022723"/>
    </source>
</evidence>
<dbReference type="GO" id="GO:0008270">
    <property type="term" value="F:zinc ion binding"/>
    <property type="evidence" value="ECO:0007669"/>
    <property type="project" value="UniProtKB-KW"/>
</dbReference>
<feature type="domain" description="3CxxC-type" evidence="4">
    <location>
        <begin position="50"/>
        <end position="148"/>
    </location>
</feature>